<dbReference type="OrthoDB" id="8080802at2"/>
<dbReference type="NCBIfam" id="NF047595">
    <property type="entry name" value="IS66_ISRel24_TnpA"/>
    <property type="match status" value="1"/>
</dbReference>
<reference evidence="1 2" key="1">
    <citation type="submission" date="2016-09" db="EMBL/GenBank/DDBJ databases">
        <title>Rhizobium sp. nov., a novel species isolated from the rice rhizosphere.</title>
        <authorList>
            <person name="Zhao J."/>
            <person name="Zhang X."/>
        </authorList>
    </citation>
    <scope>NUCLEOTIDE SEQUENCE [LARGE SCALE GENOMIC DNA]</scope>
    <source>
        <strain evidence="1 2">MH17</strain>
    </source>
</reference>
<dbReference type="EMBL" id="MKIO01000022">
    <property type="protein sequence ID" value="OLP56293.1"/>
    <property type="molecule type" value="Genomic_DNA"/>
</dbReference>
<sequence>MSISQLTLEFSDEEPVRRFEVFTGTGRRREWSNEQKAKIVSESYERGVKVCSVARCHGLTPQQLFPWRPLARKLLGAVPDVDVGMFAPAVLNVPTTPVVKEQESPSATRRSSIDAIELELGGAIMRTAFGVDAAKIAAVIQAVKATS</sequence>
<dbReference type="SUPFAM" id="SSF48295">
    <property type="entry name" value="TrpR-like"/>
    <property type="match status" value="1"/>
</dbReference>
<name>A0A1Q9ALU8_9HYPH</name>
<proteinExistence type="predicted"/>
<dbReference type="InterPro" id="IPR002514">
    <property type="entry name" value="Transposase_8"/>
</dbReference>
<dbReference type="GO" id="GO:0043565">
    <property type="term" value="F:sequence-specific DNA binding"/>
    <property type="evidence" value="ECO:0007669"/>
    <property type="project" value="InterPro"/>
</dbReference>
<dbReference type="Proteomes" id="UP000186143">
    <property type="component" value="Unassembled WGS sequence"/>
</dbReference>
<evidence type="ECO:0000313" key="1">
    <source>
        <dbReference type="EMBL" id="OLP56293.1"/>
    </source>
</evidence>
<dbReference type="Pfam" id="PF01527">
    <property type="entry name" value="HTH_Tnp_1"/>
    <property type="match status" value="1"/>
</dbReference>
<comment type="caution">
    <text evidence="1">The sequence shown here is derived from an EMBL/GenBank/DDBJ whole genome shotgun (WGS) entry which is preliminary data.</text>
</comment>
<gene>
    <name evidence="1" type="ORF">BJF92_15480</name>
</gene>
<protein>
    <submittedName>
        <fullName evidence="1">Insertion sequence protein</fullName>
    </submittedName>
</protein>
<dbReference type="RefSeq" id="WP_075634013.1">
    <property type="nucleotide sequence ID" value="NZ_MKIO01000022.1"/>
</dbReference>
<organism evidence="1 2">
    <name type="scientific">Xaviernesmea rhizosphaerae</name>
    <dbReference type="NCBI Taxonomy" id="1672749"/>
    <lineage>
        <taxon>Bacteria</taxon>
        <taxon>Pseudomonadati</taxon>
        <taxon>Pseudomonadota</taxon>
        <taxon>Alphaproteobacteria</taxon>
        <taxon>Hyphomicrobiales</taxon>
        <taxon>Rhizobiaceae</taxon>
        <taxon>Rhizobium/Agrobacterium group</taxon>
        <taxon>Xaviernesmea</taxon>
    </lineage>
</organism>
<dbReference type="PANTHER" id="PTHR37936">
    <property type="entry name" value="TRANSPOSASE INSC FOR INSERTION ELEMENT IS2A-RELATED"/>
    <property type="match status" value="1"/>
</dbReference>
<dbReference type="STRING" id="1672749.BJF92_15480"/>
<dbReference type="PANTHER" id="PTHR37936:SF3">
    <property type="entry name" value="TRANSPOSASE INSC FOR INSERTION ELEMENT IS2A-RELATED"/>
    <property type="match status" value="1"/>
</dbReference>
<dbReference type="InterPro" id="IPR010921">
    <property type="entry name" value="Trp_repressor/repl_initiator"/>
</dbReference>
<dbReference type="GO" id="GO:0006313">
    <property type="term" value="P:DNA transposition"/>
    <property type="evidence" value="ECO:0007669"/>
    <property type="project" value="InterPro"/>
</dbReference>
<dbReference type="AlphaFoldDB" id="A0A1Q9ALU8"/>
<dbReference type="GO" id="GO:0004803">
    <property type="term" value="F:transposase activity"/>
    <property type="evidence" value="ECO:0007669"/>
    <property type="project" value="InterPro"/>
</dbReference>
<evidence type="ECO:0000313" key="2">
    <source>
        <dbReference type="Proteomes" id="UP000186143"/>
    </source>
</evidence>
<accession>A0A1Q9ALU8</accession>